<dbReference type="AlphaFoldDB" id="A0A941HU27"/>
<dbReference type="EMBL" id="JAGSIE010000041">
    <property type="protein sequence ID" value="MBR7554843.1"/>
    <property type="molecule type" value="Genomic_DNA"/>
</dbReference>
<dbReference type="Proteomes" id="UP000675431">
    <property type="component" value="Unassembled WGS sequence"/>
</dbReference>
<dbReference type="EMBL" id="JAGSIE010000018">
    <property type="protein sequence ID" value="MBR7553899.1"/>
    <property type="molecule type" value="Genomic_DNA"/>
</dbReference>
<evidence type="ECO:0000313" key="2">
    <source>
        <dbReference type="EMBL" id="MBR7554843.1"/>
    </source>
</evidence>
<accession>A0A941HU27</accession>
<evidence type="ECO:0000313" key="1">
    <source>
        <dbReference type="EMBL" id="MBR7553899.1"/>
    </source>
</evidence>
<proteinExistence type="predicted"/>
<reference evidence="1 3" key="1">
    <citation type="submission" date="2021-04" db="EMBL/GenBank/DDBJ databases">
        <title>Allobacillus sp. nov. SKP8-2 isolated from shrimp paste.</title>
        <authorList>
            <person name="Tanasupawat S."/>
            <person name="Yiamsombat S."/>
            <person name="Kanchanasin P."/>
            <person name="Kuncharoen N."/>
        </authorList>
    </citation>
    <scope>NUCLEOTIDE SEQUENCE [LARGE SCALE GENOMIC DNA]</scope>
    <source>
        <strain evidence="1 3">SKP8-2</strain>
    </source>
</reference>
<name>A0A941HU27_9BACI</name>
<evidence type="ECO:0000313" key="3">
    <source>
        <dbReference type="Proteomes" id="UP000675431"/>
    </source>
</evidence>
<organism evidence="1 3">
    <name type="scientific">Allobacillus saliphilus</name>
    <dbReference type="NCBI Taxonomy" id="2912308"/>
    <lineage>
        <taxon>Bacteria</taxon>
        <taxon>Bacillati</taxon>
        <taxon>Bacillota</taxon>
        <taxon>Bacilli</taxon>
        <taxon>Bacillales</taxon>
        <taxon>Bacillaceae</taxon>
        <taxon>Allobacillus</taxon>
    </lineage>
</organism>
<sequence length="75" mass="9030">MLGLMINETEQKELEYLLKKEMDELLFEVTADDFNAEIKNAIKKRYITIFNLYKRFASQNELVNYTPRKNFPHVK</sequence>
<keyword evidence="3" id="KW-1185">Reference proteome</keyword>
<gene>
    <name evidence="1" type="ORF">KC820_06965</name>
    <name evidence="2" type="ORF">KC820_11975</name>
</gene>
<protein>
    <submittedName>
        <fullName evidence="1">Uncharacterized protein</fullName>
    </submittedName>
</protein>
<comment type="caution">
    <text evidence="1">The sequence shown here is derived from an EMBL/GenBank/DDBJ whole genome shotgun (WGS) entry which is preliminary data.</text>
</comment>